<proteinExistence type="predicted"/>
<evidence type="ECO:0000256" key="1">
    <source>
        <dbReference type="SAM" id="MobiDB-lite"/>
    </source>
</evidence>
<dbReference type="EMBL" id="JAAGLI010000093">
    <property type="protein sequence ID" value="NEA21617.1"/>
    <property type="molecule type" value="Genomic_DNA"/>
</dbReference>
<feature type="region of interest" description="Disordered" evidence="1">
    <location>
        <begin position="1"/>
        <end position="21"/>
    </location>
</feature>
<accession>A0A6L9Q879</accession>
<name>A0A6L9Q879_9ACTN</name>
<evidence type="ECO:0000313" key="3">
    <source>
        <dbReference type="Proteomes" id="UP000475532"/>
    </source>
</evidence>
<evidence type="ECO:0000313" key="2">
    <source>
        <dbReference type="EMBL" id="NEA21617.1"/>
    </source>
</evidence>
<dbReference type="RefSeq" id="WP_163053242.1">
    <property type="nucleotide sequence ID" value="NZ_JAAGLI010000093.1"/>
</dbReference>
<protein>
    <submittedName>
        <fullName evidence="2">Uncharacterized protein</fullName>
    </submittedName>
</protein>
<dbReference type="Proteomes" id="UP000475532">
    <property type="component" value="Unassembled WGS sequence"/>
</dbReference>
<reference evidence="2 3" key="1">
    <citation type="submission" date="2020-01" db="EMBL/GenBank/DDBJ databases">
        <title>Insect and environment-associated Actinomycetes.</title>
        <authorList>
            <person name="Currrie C."/>
            <person name="Chevrette M."/>
            <person name="Carlson C."/>
            <person name="Stubbendieck R."/>
            <person name="Wendt-Pienkowski E."/>
        </authorList>
    </citation>
    <scope>NUCLEOTIDE SEQUENCE [LARGE SCALE GENOMIC DNA]</scope>
    <source>
        <strain evidence="2 3">SID10258</strain>
    </source>
</reference>
<dbReference type="AlphaFoldDB" id="A0A6L9Q879"/>
<sequence>MTGEARDGGNSAAPAQHTPWPAATDAAGLVTRLPEIESAVSRALPDDIAEGKLWTDPYNKPSRYATFSWTVVDARHNRLLTLHVTRKASIAEAKKQAAYVRKELANDRSHTGPQVVRTGRIEEAEHIADECLGFRITRKNALSGVIGDSRYQYSMSGRYLYCRFKNVNMEIDWEGQDYSRPWAVKTGTGLNQATADRDVQQIARAVMALFR</sequence>
<organism evidence="2 3">
    <name type="scientific">Actinomadura bangladeshensis</name>
    <dbReference type="NCBI Taxonomy" id="453573"/>
    <lineage>
        <taxon>Bacteria</taxon>
        <taxon>Bacillati</taxon>
        <taxon>Actinomycetota</taxon>
        <taxon>Actinomycetes</taxon>
        <taxon>Streptosporangiales</taxon>
        <taxon>Thermomonosporaceae</taxon>
        <taxon>Actinomadura</taxon>
    </lineage>
</organism>
<gene>
    <name evidence="2" type="ORF">G3I70_03755</name>
</gene>
<comment type="caution">
    <text evidence="2">The sequence shown here is derived from an EMBL/GenBank/DDBJ whole genome shotgun (WGS) entry which is preliminary data.</text>
</comment>